<dbReference type="EMBL" id="LRGB01001411">
    <property type="protein sequence ID" value="KZS12004.1"/>
    <property type="molecule type" value="Genomic_DNA"/>
</dbReference>
<keyword evidence="4" id="KW-1185">Reference proteome</keyword>
<keyword evidence="1" id="KW-0732">Signal</keyword>
<organism evidence="3 4">
    <name type="scientific">Daphnia magna</name>
    <dbReference type="NCBI Taxonomy" id="35525"/>
    <lineage>
        <taxon>Eukaryota</taxon>
        <taxon>Metazoa</taxon>
        <taxon>Ecdysozoa</taxon>
        <taxon>Arthropoda</taxon>
        <taxon>Crustacea</taxon>
        <taxon>Branchiopoda</taxon>
        <taxon>Diplostraca</taxon>
        <taxon>Cladocera</taxon>
        <taxon>Anomopoda</taxon>
        <taxon>Daphniidae</taxon>
        <taxon>Daphnia</taxon>
    </lineage>
</organism>
<dbReference type="Pfam" id="PF21788">
    <property type="entry name" value="TNP-like_GBD"/>
    <property type="match status" value="1"/>
</dbReference>
<protein>
    <recommendedName>
        <fullName evidence="2">Transposable element P transposase-like GTP-binding insertion domain-containing protein</fullName>
    </recommendedName>
</protein>
<feature type="signal peptide" evidence="1">
    <location>
        <begin position="1"/>
        <end position="25"/>
    </location>
</feature>
<feature type="domain" description="Transposable element P transposase-like GTP-binding insertion" evidence="2">
    <location>
        <begin position="230"/>
        <end position="299"/>
    </location>
</feature>
<name>A0A162DHY6_9CRUS</name>
<evidence type="ECO:0000313" key="4">
    <source>
        <dbReference type="Proteomes" id="UP000076858"/>
    </source>
</evidence>
<evidence type="ECO:0000259" key="2">
    <source>
        <dbReference type="Pfam" id="PF21788"/>
    </source>
</evidence>
<proteinExistence type="predicted"/>
<sequence length="303" mass="34433">MLIHSLFLTQLLCQVKFICLPLTRSLSVKSEVFLPPPPPACQPPSQTSQPANETSSRNLLIAAQRPDKGEQQSQDLPAQARQGDRILQAYHRKTRLTFSASSNLALRDKIPENIQAEGLLSLPCPNTLRRLLSSSDCMFGFNELSFENIKKALDGKKPFEWWGCLLFDEKSISAYLTFDAKLLECQDIVNYGDSIKEAFEKVSPTMHWCLCSGHTRETGSNHSPASLLKELIKFAGGKANYDFYSRLYNHERLNGLRLTHRLTESHIYPTNFQRMNVGKAAQVLSRTVAMAMKHYRDQRRKKE</sequence>
<feature type="chain" id="PRO_5007833284" description="Transposable element P transposase-like GTP-binding insertion domain-containing protein" evidence="1">
    <location>
        <begin position="26"/>
        <end position="303"/>
    </location>
</feature>
<evidence type="ECO:0000313" key="3">
    <source>
        <dbReference type="EMBL" id="KZS12004.1"/>
    </source>
</evidence>
<gene>
    <name evidence="3" type="ORF">APZ42_023184</name>
</gene>
<dbReference type="Proteomes" id="UP000076858">
    <property type="component" value="Unassembled WGS sequence"/>
</dbReference>
<comment type="caution">
    <text evidence="3">The sequence shown here is derived from an EMBL/GenBank/DDBJ whole genome shotgun (WGS) entry which is preliminary data.</text>
</comment>
<evidence type="ECO:0000256" key="1">
    <source>
        <dbReference type="SAM" id="SignalP"/>
    </source>
</evidence>
<dbReference type="InterPro" id="IPR048366">
    <property type="entry name" value="TNP-like_GBD"/>
</dbReference>
<accession>A0A162DHY6</accession>
<dbReference type="AlphaFoldDB" id="A0A162DHY6"/>
<reference evidence="3 4" key="1">
    <citation type="submission" date="2016-03" db="EMBL/GenBank/DDBJ databases">
        <title>EvidentialGene: Evidence-directed Construction of Genes on Genomes.</title>
        <authorList>
            <person name="Gilbert D.G."/>
            <person name="Choi J.-H."/>
            <person name="Mockaitis K."/>
            <person name="Colbourne J."/>
            <person name="Pfrender M."/>
        </authorList>
    </citation>
    <scope>NUCLEOTIDE SEQUENCE [LARGE SCALE GENOMIC DNA]</scope>
    <source>
        <strain evidence="3 4">Xinb3</strain>
        <tissue evidence="3">Complete organism</tissue>
    </source>
</reference>